<protein>
    <submittedName>
        <fullName evidence="1">Uncharacterized protein</fullName>
    </submittedName>
</protein>
<evidence type="ECO:0000313" key="1">
    <source>
        <dbReference type="EMBL" id="SVD69546.1"/>
    </source>
</evidence>
<reference evidence="1" key="1">
    <citation type="submission" date="2018-05" db="EMBL/GenBank/DDBJ databases">
        <authorList>
            <person name="Lanie J.A."/>
            <person name="Ng W.-L."/>
            <person name="Kazmierczak K.M."/>
            <person name="Andrzejewski T.M."/>
            <person name="Davidsen T.M."/>
            <person name="Wayne K.J."/>
            <person name="Tettelin H."/>
            <person name="Glass J.I."/>
            <person name="Rusch D."/>
            <person name="Podicherti R."/>
            <person name="Tsui H.-C.T."/>
            <person name="Winkler M.E."/>
        </authorList>
    </citation>
    <scope>NUCLEOTIDE SEQUENCE</scope>
</reference>
<proteinExistence type="predicted"/>
<gene>
    <name evidence="1" type="ORF">METZ01_LOCUS422400</name>
</gene>
<organism evidence="1">
    <name type="scientific">marine metagenome</name>
    <dbReference type="NCBI Taxonomy" id="408172"/>
    <lineage>
        <taxon>unclassified sequences</taxon>
        <taxon>metagenomes</taxon>
        <taxon>ecological metagenomes</taxon>
    </lineage>
</organism>
<dbReference type="AlphaFoldDB" id="A0A382XEE7"/>
<sequence length="27" mass="2874">MRGIFYAGSIHSILGTEAGKLKNLAII</sequence>
<name>A0A382XEE7_9ZZZZ</name>
<accession>A0A382XEE7</accession>
<dbReference type="EMBL" id="UINC01167184">
    <property type="protein sequence ID" value="SVD69546.1"/>
    <property type="molecule type" value="Genomic_DNA"/>
</dbReference>